<dbReference type="STRING" id="1618747.UW02_C0002G0040"/>
<gene>
    <name evidence="1" type="ORF">UW02_C0002G0040</name>
</gene>
<dbReference type="EMBL" id="LCGS01000002">
    <property type="protein sequence ID" value="KKT20048.1"/>
    <property type="molecule type" value="Genomic_DNA"/>
</dbReference>
<organism evidence="1 2">
    <name type="scientific">Candidatus Nomurabacteria bacterium GW2011_GWB1_43_7</name>
    <dbReference type="NCBI Taxonomy" id="1618747"/>
    <lineage>
        <taxon>Bacteria</taxon>
        <taxon>Candidatus Nomuraibacteriota</taxon>
    </lineage>
</organism>
<dbReference type="Proteomes" id="UP000034751">
    <property type="component" value="Unassembled WGS sequence"/>
</dbReference>
<name>A0A0G1FD92_9BACT</name>
<sequence length="159" mass="17903">MGLLAFLEKTMSVGEKDSRAIELAKELTALEGTIRLDWTRRVYGDGVYSGYQTLRDFYKGKQWSFRKEGGGTMRTYNYCFTIVENMTAFLTNEPPQISCPPRNVTDPVERSLAEGRTKLLDAIHEDNALSLVFQRAVRTGSITGDAFIFGAIPTFKTKE</sequence>
<comment type="caution">
    <text evidence="1">The sequence shown here is derived from an EMBL/GenBank/DDBJ whole genome shotgun (WGS) entry which is preliminary data.</text>
</comment>
<accession>A0A0G1FD92</accession>
<proteinExistence type="predicted"/>
<evidence type="ECO:0000313" key="2">
    <source>
        <dbReference type="Proteomes" id="UP000034751"/>
    </source>
</evidence>
<protein>
    <submittedName>
        <fullName evidence="1">Phage portal protein, SPP1</fullName>
    </submittedName>
</protein>
<feature type="non-terminal residue" evidence="1">
    <location>
        <position position="159"/>
    </location>
</feature>
<reference evidence="1 2" key="1">
    <citation type="journal article" date="2015" name="Nature">
        <title>rRNA introns, odd ribosomes, and small enigmatic genomes across a large radiation of phyla.</title>
        <authorList>
            <person name="Brown C.T."/>
            <person name="Hug L.A."/>
            <person name="Thomas B.C."/>
            <person name="Sharon I."/>
            <person name="Castelle C.J."/>
            <person name="Singh A."/>
            <person name="Wilkins M.J."/>
            <person name="Williams K.H."/>
            <person name="Banfield J.F."/>
        </authorList>
    </citation>
    <scope>NUCLEOTIDE SEQUENCE [LARGE SCALE GENOMIC DNA]</scope>
</reference>
<dbReference type="AlphaFoldDB" id="A0A0G1FD92"/>
<evidence type="ECO:0000313" key="1">
    <source>
        <dbReference type="EMBL" id="KKT20048.1"/>
    </source>
</evidence>